<feature type="coiled-coil region" evidence="4">
    <location>
        <begin position="107"/>
        <end position="134"/>
    </location>
</feature>
<feature type="coiled-coil region" evidence="4">
    <location>
        <begin position="289"/>
        <end position="316"/>
    </location>
</feature>
<evidence type="ECO:0000259" key="6">
    <source>
        <dbReference type="PROSITE" id="PS51319"/>
    </source>
</evidence>
<dbReference type="InterPro" id="IPR017923">
    <property type="entry name" value="TFIIS_N"/>
</dbReference>
<dbReference type="Proteomes" id="UP001279734">
    <property type="component" value="Unassembled WGS sequence"/>
</dbReference>
<dbReference type="PROSITE" id="PS51319">
    <property type="entry name" value="TFIIS_N"/>
    <property type="match status" value="1"/>
</dbReference>
<dbReference type="PANTHER" id="PTHR46554:SF2">
    <property type="entry name" value="TFIIS N-TERMINAL DOMAIN-CONTAINING PROTEIN"/>
    <property type="match status" value="1"/>
</dbReference>
<feature type="compositionally biased region" description="Basic and acidic residues" evidence="5">
    <location>
        <begin position="216"/>
        <end position="227"/>
    </location>
</feature>
<dbReference type="Pfam" id="PF08711">
    <property type="entry name" value="Med26"/>
    <property type="match status" value="1"/>
</dbReference>
<dbReference type="Gene3D" id="1.20.930.10">
    <property type="entry name" value="Conserved domain common to transcription factors TFIIS, elongin A, CRSP70"/>
    <property type="match status" value="1"/>
</dbReference>
<dbReference type="EMBL" id="BSYO01000019">
    <property type="protein sequence ID" value="GMH18676.1"/>
    <property type="molecule type" value="Genomic_DNA"/>
</dbReference>
<feature type="region of interest" description="Disordered" evidence="5">
    <location>
        <begin position="317"/>
        <end position="351"/>
    </location>
</feature>
<evidence type="ECO:0000256" key="5">
    <source>
        <dbReference type="SAM" id="MobiDB-lite"/>
    </source>
</evidence>
<evidence type="ECO:0000256" key="1">
    <source>
        <dbReference type="ARBA" id="ARBA00004123"/>
    </source>
</evidence>
<gene>
    <name evidence="7" type="ORF">Nepgr_020517</name>
</gene>
<dbReference type="InterPro" id="IPR003617">
    <property type="entry name" value="TFIIS/CRSP70_N_sub"/>
</dbReference>
<dbReference type="SUPFAM" id="SSF47676">
    <property type="entry name" value="Conserved domain common to transcription factors TFIIS, elongin A, CRSP70"/>
    <property type="match status" value="1"/>
</dbReference>
<keyword evidence="4" id="KW-0175">Coiled coil</keyword>
<organism evidence="7 8">
    <name type="scientific">Nepenthes gracilis</name>
    <name type="common">Slender pitcher plant</name>
    <dbReference type="NCBI Taxonomy" id="150966"/>
    <lineage>
        <taxon>Eukaryota</taxon>
        <taxon>Viridiplantae</taxon>
        <taxon>Streptophyta</taxon>
        <taxon>Embryophyta</taxon>
        <taxon>Tracheophyta</taxon>
        <taxon>Spermatophyta</taxon>
        <taxon>Magnoliopsida</taxon>
        <taxon>eudicotyledons</taxon>
        <taxon>Gunneridae</taxon>
        <taxon>Pentapetalae</taxon>
        <taxon>Caryophyllales</taxon>
        <taxon>Nepenthaceae</taxon>
        <taxon>Nepenthes</taxon>
    </lineage>
</organism>
<dbReference type="PANTHER" id="PTHR46554">
    <property type="entry name" value="MEDIATOR OF RNA POLYMERASE II TRANSCRIPTION SUBUNIT 26A-RELATED"/>
    <property type="match status" value="1"/>
</dbReference>
<protein>
    <recommendedName>
        <fullName evidence="6">TFIIS N-terminal domain-containing protein</fullName>
    </recommendedName>
</protein>
<name>A0AAD3XWG1_NEPGR</name>
<dbReference type="GO" id="GO:0005634">
    <property type="term" value="C:nucleus"/>
    <property type="evidence" value="ECO:0007669"/>
    <property type="project" value="UniProtKB-SubCell"/>
</dbReference>
<proteinExistence type="predicted"/>
<evidence type="ECO:0000313" key="7">
    <source>
        <dbReference type="EMBL" id="GMH18676.1"/>
    </source>
</evidence>
<evidence type="ECO:0000313" key="8">
    <source>
        <dbReference type="Proteomes" id="UP001279734"/>
    </source>
</evidence>
<keyword evidence="2 3" id="KW-0539">Nucleus</keyword>
<keyword evidence="8" id="KW-1185">Reference proteome</keyword>
<accession>A0AAD3XWG1</accession>
<feature type="compositionally biased region" description="Basic and acidic residues" evidence="5">
    <location>
        <begin position="235"/>
        <end position="252"/>
    </location>
</feature>
<feature type="compositionally biased region" description="Basic and acidic residues" evidence="5">
    <location>
        <begin position="322"/>
        <end position="332"/>
    </location>
</feature>
<comment type="caution">
    <text evidence="7">The sequence shown here is derived from an EMBL/GenBank/DDBJ whole genome shotgun (WGS) entry which is preliminary data.</text>
</comment>
<comment type="subcellular location">
    <subcellularLocation>
        <location evidence="1 3">Nucleus</location>
    </subcellularLocation>
</comment>
<evidence type="ECO:0000256" key="3">
    <source>
        <dbReference type="PROSITE-ProRule" id="PRU00649"/>
    </source>
</evidence>
<reference evidence="7" key="1">
    <citation type="submission" date="2023-05" db="EMBL/GenBank/DDBJ databases">
        <title>Nepenthes gracilis genome sequencing.</title>
        <authorList>
            <person name="Fukushima K."/>
        </authorList>
    </citation>
    <scope>NUCLEOTIDE SEQUENCE</scope>
    <source>
        <strain evidence="7">SING2019-196</strain>
    </source>
</reference>
<sequence>MAAKSSGTDRWRDYFQTTNSDIFDIIENAIIVAASDYNKEFTARRGRIAGLLFSGKLTRSDGIELQVPDDNFENWRIKNEFDANGSNESKASISRDHQAELNVNQLSNHSDEEAEALTDEIEEENRKVAEVLKIKLILQNFEEQSDTMLFDLLRRLQLMALNVDILRETEIGRAVNGLRKKRSKHISNIARELIKGWKASVDEWLKVTEDIVDPPEDGKFNGRDVPKATKAPNTELERRPLELNNKEQKKVENVTKVPQISDKPAIQKGPPSKSNNNNNIACLDEEAIKLKLEASKRKLQERYQEAENAKRQRTIRVVPFHDLPKQGLEPKKSKGRFGNHNGYFANGRRYK</sequence>
<feature type="region of interest" description="Disordered" evidence="5">
    <location>
        <begin position="215"/>
        <end position="252"/>
    </location>
</feature>
<dbReference type="CDD" id="cd00183">
    <property type="entry name" value="TFIIS_I"/>
    <property type="match status" value="1"/>
</dbReference>
<feature type="domain" description="TFIIS N-terminal" evidence="6">
    <location>
        <begin position="123"/>
        <end position="204"/>
    </location>
</feature>
<dbReference type="AlphaFoldDB" id="A0AAD3XWG1"/>
<evidence type="ECO:0000256" key="2">
    <source>
        <dbReference type="ARBA" id="ARBA00023242"/>
    </source>
</evidence>
<dbReference type="InterPro" id="IPR035441">
    <property type="entry name" value="TFIIS/LEDGF_dom_sf"/>
</dbReference>
<dbReference type="SMART" id="SM00509">
    <property type="entry name" value="TFS2N"/>
    <property type="match status" value="1"/>
</dbReference>
<evidence type="ECO:0000256" key="4">
    <source>
        <dbReference type="SAM" id="Coils"/>
    </source>
</evidence>